<dbReference type="InterPro" id="IPR036928">
    <property type="entry name" value="AS_sf"/>
</dbReference>
<name>A0A2M9HGG6_9BIFI</name>
<evidence type="ECO:0000256" key="2">
    <source>
        <dbReference type="SAM" id="MobiDB-lite"/>
    </source>
</evidence>
<evidence type="ECO:0000313" key="4">
    <source>
        <dbReference type="EMBL" id="PJM75889.1"/>
    </source>
</evidence>
<comment type="similarity">
    <text evidence="1">Belongs to the amidase family.</text>
</comment>
<organism evidence="4 5">
    <name type="scientific">Bifidobacterium simiarum</name>
    <dbReference type="NCBI Taxonomy" id="2045441"/>
    <lineage>
        <taxon>Bacteria</taxon>
        <taxon>Bacillati</taxon>
        <taxon>Actinomycetota</taxon>
        <taxon>Actinomycetes</taxon>
        <taxon>Bifidobacteriales</taxon>
        <taxon>Bifidobacteriaceae</taxon>
        <taxon>Bifidobacterium</taxon>
    </lineage>
</organism>
<evidence type="ECO:0000259" key="3">
    <source>
        <dbReference type="Pfam" id="PF01425"/>
    </source>
</evidence>
<dbReference type="InterPro" id="IPR023631">
    <property type="entry name" value="Amidase_dom"/>
</dbReference>
<evidence type="ECO:0000256" key="1">
    <source>
        <dbReference type="ARBA" id="ARBA00009199"/>
    </source>
</evidence>
<accession>A0A2M9HGG6</accession>
<dbReference type="Proteomes" id="UP000231451">
    <property type="component" value="Unassembled WGS sequence"/>
</dbReference>
<gene>
    <name evidence="4" type="ORF">CSQ87_03245</name>
</gene>
<dbReference type="PANTHER" id="PTHR11895">
    <property type="entry name" value="TRANSAMIDASE"/>
    <property type="match status" value="1"/>
</dbReference>
<dbReference type="GO" id="GO:0003824">
    <property type="term" value="F:catalytic activity"/>
    <property type="evidence" value="ECO:0007669"/>
    <property type="project" value="InterPro"/>
</dbReference>
<proteinExistence type="inferred from homology"/>
<keyword evidence="5" id="KW-1185">Reference proteome</keyword>
<comment type="caution">
    <text evidence="4">The sequence shown here is derived from an EMBL/GenBank/DDBJ whole genome shotgun (WGS) entry which is preliminary data.</text>
</comment>
<dbReference type="SUPFAM" id="SSF75304">
    <property type="entry name" value="Amidase signature (AS) enzymes"/>
    <property type="match status" value="1"/>
</dbReference>
<sequence>MVSGDHHCRGIIMASIPEATPRHTAARHTASRHTAATDRHRTAGHEPASQKPDRSIHDRSIHDQLWAFNAERLQAHLMAGNITTADIVRASLERIGEVNPGLNAIIDVYEDEAIAAATEVQRSRRRHRRLRGVPVTIKDNIESKGHIMSDGSVTLKNNRCTQDAPLVSRLRDGGALIMGRTNCPPFCWQLFGSNELYGSTLNPVNHRYTPGGSSAGAAASVASGMVPIAHGNDVAGSIRYPAYANAIVGIKPTTGLIPGSDTPQDRPFAFQMFASQGLLARTVTDARLGFDAMRGYAAGDPASIACEMEYDAQPHRVGVYLGDEISVTTPSVRNAVLHAARGFEEMGWTVEYIETDAFRQLFRLEILLLFGQFLHSGADEIAAGGEILRRGLAGAHGTLETLYGDGYRLTLDDYIAGLAERGSAIRKLRKLQDRYPIIITPASAETPFLLDEDQTASRERAIDMTFSVWPMYAPPIAGLPGMVLPTDVEYDGIHLGVQLLARVYDENTLFRAGRDLERYFALDHDPVDPR</sequence>
<feature type="region of interest" description="Disordered" evidence="2">
    <location>
        <begin position="16"/>
        <end position="57"/>
    </location>
</feature>
<dbReference type="PANTHER" id="PTHR11895:SF7">
    <property type="entry name" value="GLUTAMYL-TRNA(GLN) AMIDOTRANSFERASE SUBUNIT A, MITOCHONDRIAL"/>
    <property type="match status" value="1"/>
</dbReference>
<protein>
    <recommendedName>
        <fullName evidence="3">Amidase domain-containing protein</fullName>
    </recommendedName>
</protein>
<dbReference type="Gene3D" id="3.90.1300.10">
    <property type="entry name" value="Amidase signature (AS) domain"/>
    <property type="match status" value="1"/>
</dbReference>
<dbReference type="Pfam" id="PF01425">
    <property type="entry name" value="Amidase"/>
    <property type="match status" value="1"/>
</dbReference>
<evidence type="ECO:0000313" key="5">
    <source>
        <dbReference type="Proteomes" id="UP000231451"/>
    </source>
</evidence>
<dbReference type="EMBL" id="PEBK01000002">
    <property type="protein sequence ID" value="PJM75889.1"/>
    <property type="molecule type" value="Genomic_DNA"/>
</dbReference>
<feature type="compositionally biased region" description="Basic and acidic residues" evidence="2">
    <location>
        <begin position="35"/>
        <end position="44"/>
    </location>
</feature>
<reference evidence="4 5" key="1">
    <citation type="submission" date="2017-10" db="EMBL/GenBank/DDBJ databases">
        <title>Draft genome sequences of strains TRE 1, TRE 9, TRE H and TRI 7, isolated from tamarins, belonging to four potential novel Bifidobacterium species.</title>
        <authorList>
            <person name="Mattarelli P."/>
            <person name="Modesto M."/>
            <person name="Puglisi E."/>
            <person name="Morelli L."/>
            <person name="Spezio C."/>
            <person name="Bonetti A."/>
            <person name="Sandri C."/>
        </authorList>
    </citation>
    <scope>NUCLEOTIDE SEQUENCE [LARGE SCALE GENOMIC DNA]</scope>
    <source>
        <strain evidence="5">TRI7</strain>
    </source>
</reference>
<dbReference type="InterPro" id="IPR000120">
    <property type="entry name" value="Amidase"/>
</dbReference>
<dbReference type="OrthoDB" id="9811471at2"/>
<dbReference type="AlphaFoldDB" id="A0A2M9HGG6"/>
<feature type="domain" description="Amidase" evidence="3">
    <location>
        <begin position="86"/>
        <end position="509"/>
    </location>
</feature>